<comment type="caution">
    <text evidence="3">The sequence shown here is derived from an EMBL/GenBank/DDBJ whole genome shotgun (WGS) entry which is preliminary data.</text>
</comment>
<evidence type="ECO:0000313" key="4">
    <source>
        <dbReference type="Proteomes" id="UP001176940"/>
    </source>
</evidence>
<gene>
    <name evidence="3" type="ORF">RIMI_LOCUS16272200</name>
</gene>
<keyword evidence="4" id="KW-1185">Reference proteome</keyword>
<dbReference type="EMBL" id="CAUEEQ010045106">
    <property type="protein sequence ID" value="CAJ0958280.1"/>
    <property type="molecule type" value="Genomic_DNA"/>
</dbReference>
<accession>A0ABN9MB68</accession>
<comment type="subcellular location">
    <subcellularLocation>
        <location evidence="1">Membrane</location>
    </subcellularLocation>
</comment>
<evidence type="ECO:0000256" key="1">
    <source>
        <dbReference type="ARBA" id="ARBA00004370"/>
    </source>
</evidence>
<organism evidence="3 4">
    <name type="scientific">Ranitomeya imitator</name>
    <name type="common">mimic poison frog</name>
    <dbReference type="NCBI Taxonomy" id="111125"/>
    <lineage>
        <taxon>Eukaryota</taxon>
        <taxon>Metazoa</taxon>
        <taxon>Chordata</taxon>
        <taxon>Craniata</taxon>
        <taxon>Vertebrata</taxon>
        <taxon>Euteleostomi</taxon>
        <taxon>Amphibia</taxon>
        <taxon>Batrachia</taxon>
        <taxon>Anura</taxon>
        <taxon>Neobatrachia</taxon>
        <taxon>Hyloidea</taxon>
        <taxon>Dendrobatidae</taxon>
        <taxon>Dendrobatinae</taxon>
        <taxon>Ranitomeya</taxon>
    </lineage>
</organism>
<keyword evidence="2" id="KW-0472">Membrane</keyword>
<dbReference type="InterPro" id="IPR039680">
    <property type="entry name" value="PLEKHB1/2"/>
</dbReference>
<name>A0ABN9MB68_9NEOB</name>
<dbReference type="PANTHER" id="PTHR14309:SF10">
    <property type="entry name" value="PH DOMAIN-CONTAINING PROTEIN"/>
    <property type="match status" value="1"/>
</dbReference>
<proteinExistence type="predicted"/>
<sequence length="120" mass="13356">MSGPGKNIPPPEGSNQESLLTIDMRDHCRLLLCAETLGSLHYWTRESQPVYIYNPYDDSYQTVPVNSHHGCYGPGYGHGVTHVIIRDRRSTLGEHMAVGFLSGALASSALSSFIWMPCWF</sequence>
<evidence type="ECO:0000313" key="3">
    <source>
        <dbReference type="EMBL" id="CAJ0958280.1"/>
    </source>
</evidence>
<protein>
    <submittedName>
        <fullName evidence="3">Uncharacterized protein</fullName>
    </submittedName>
</protein>
<reference evidence="3" key="1">
    <citation type="submission" date="2023-07" db="EMBL/GenBank/DDBJ databases">
        <authorList>
            <person name="Stuckert A."/>
        </authorList>
    </citation>
    <scope>NUCLEOTIDE SEQUENCE</scope>
</reference>
<evidence type="ECO:0000256" key="2">
    <source>
        <dbReference type="ARBA" id="ARBA00023136"/>
    </source>
</evidence>
<dbReference type="PANTHER" id="PTHR14309">
    <property type="entry name" value="EXPRESSED PROTEIN"/>
    <property type="match status" value="1"/>
</dbReference>
<dbReference type="Proteomes" id="UP001176940">
    <property type="component" value="Unassembled WGS sequence"/>
</dbReference>